<dbReference type="EMBL" id="JAIGYQ010000004">
    <property type="protein sequence ID" value="MBX7490635.1"/>
    <property type="molecule type" value="Genomic_DNA"/>
</dbReference>
<accession>A0ABS7JMM8</accession>
<dbReference type="Gene3D" id="3.30.700.10">
    <property type="entry name" value="Glycoprotein, Type 4 Pilin"/>
    <property type="match status" value="1"/>
</dbReference>
<organism evidence="1 2">
    <name type="scientific">Helicobacter turcicus</name>
    <dbReference type="NCBI Taxonomy" id="2867412"/>
    <lineage>
        <taxon>Bacteria</taxon>
        <taxon>Pseudomonadati</taxon>
        <taxon>Campylobacterota</taxon>
        <taxon>Epsilonproteobacteria</taxon>
        <taxon>Campylobacterales</taxon>
        <taxon>Helicobacteraceae</taxon>
        <taxon>Helicobacter</taxon>
    </lineage>
</organism>
<gene>
    <name evidence="1" type="ORF">K4G57_04025</name>
</gene>
<proteinExistence type="predicted"/>
<evidence type="ECO:0000313" key="2">
    <source>
        <dbReference type="Proteomes" id="UP000700059"/>
    </source>
</evidence>
<dbReference type="NCBIfam" id="TIGR02532">
    <property type="entry name" value="IV_pilin_GFxxxE"/>
    <property type="match status" value="1"/>
</dbReference>
<dbReference type="RefSeq" id="WP_221531862.1">
    <property type="nucleotide sequence ID" value="NZ_JAIGYP010000004.1"/>
</dbReference>
<evidence type="ECO:0000313" key="1">
    <source>
        <dbReference type="EMBL" id="MBX7490635.1"/>
    </source>
</evidence>
<comment type="caution">
    <text evidence="1">The sequence shown here is derived from an EMBL/GenBank/DDBJ whole genome shotgun (WGS) entry which is preliminary data.</text>
</comment>
<protein>
    <submittedName>
        <fullName evidence="1">Prepilin-type N-terminal cleavage/methylation domain-containing protein</fullName>
    </submittedName>
</protein>
<dbReference type="SUPFAM" id="SSF54523">
    <property type="entry name" value="Pili subunits"/>
    <property type="match status" value="1"/>
</dbReference>
<dbReference type="Proteomes" id="UP000700059">
    <property type="component" value="Unassembled WGS sequence"/>
</dbReference>
<keyword evidence="2" id="KW-1185">Reference proteome</keyword>
<dbReference type="InterPro" id="IPR045584">
    <property type="entry name" value="Pilin-like"/>
</dbReference>
<name>A0ABS7JMM8_9HELI</name>
<dbReference type="InterPro" id="IPR012902">
    <property type="entry name" value="N_methyl_site"/>
</dbReference>
<reference evidence="1 2" key="1">
    <citation type="submission" date="2021-08" db="EMBL/GenBank/DDBJ databases">
        <title>Helicobacter spp. isolated from feces of Anatolian Ground Squirrel (Spermophilus xanthoprymnus) in Turkey.</title>
        <authorList>
            <person name="Aydin F."/>
            <person name="Abay S."/>
            <person name="Kayman T."/>
            <person name="Karakaya E."/>
            <person name="Saticioglu I.B."/>
        </authorList>
    </citation>
    <scope>NUCLEOTIDE SEQUENCE [LARGE SCALE GENOMIC DNA]</scope>
    <source>
        <strain evidence="1 2">Faydin-H70</strain>
    </source>
</reference>
<sequence length="124" mass="14336">MHQAFTLLEVILTLLLIGILLSFGIPQFSNYTKSACVKKLQLQTLNLRLDLKAQLNAKQKINWDSLYDHLDFTSKDCHFSKQKDGFMINYYGAKAYFKLKNSTLECQYSKTARLHNGESMCDIF</sequence>